<proteinExistence type="predicted"/>
<organism evidence="2 3">
    <name type="scientific">Ambrosiozyma monospora</name>
    <name type="common">Yeast</name>
    <name type="synonym">Endomycopsis monosporus</name>
    <dbReference type="NCBI Taxonomy" id="43982"/>
    <lineage>
        <taxon>Eukaryota</taxon>
        <taxon>Fungi</taxon>
        <taxon>Dikarya</taxon>
        <taxon>Ascomycota</taxon>
        <taxon>Saccharomycotina</taxon>
        <taxon>Pichiomycetes</taxon>
        <taxon>Pichiales</taxon>
        <taxon>Pichiaceae</taxon>
        <taxon>Ambrosiozyma</taxon>
    </lineage>
</organism>
<feature type="compositionally biased region" description="Low complexity" evidence="1">
    <location>
        <begin position="23"/>
        <end position="46"/>
    </location>
</feature>
<dbReference type="AlphaFoldDB" id="A0A9W6Z4N5"/>
<feature type="compositionally biased region" description="Acidic residues" evidence="1">
    <location>
        <begin position="398"/>
        <end position="421"/>
    </location>
</feature>
<keyword evidence="3" id="KW-1185">Reference proteome</keyword>
<name>A0A9W6Z4N5_AMBMO</name>
<comment type="caution">
    <text evidence="2">The sequence shown here is derived from an EMBL/GenBank/DDBJ whole genome shotgun (WGS) entry which is preliminary data.</text>
</comment>
<feature type="compositionally biased region" description="Low complexity" evidence="1">
    <location>
        <begin position="373"/>
        <end position="383"/>
    </location>
</feature>
<protein>
    <submittedName>
        <fullName evidence="2">Unnamed protein product</fullName>
    </submittedName>
</protein>
<dbReference type="EMBL" id="BSXU01006969">
    <property type="protein sequence ID" value="GMG56140.1"/>
    <property type="molecule type" value="Genomic_DNA"/>
</dbReference>
<dbReference type="Proteomes" id="UP001165063">
    <property type="component" value="Unassembled WGS sequence"/>
</dbReference>
<evidence type="ECO:0000256" key="1">
    <source>
        <dbReference type="SAM" id="MobiDB-lite"/>
    </source>
</evidence>
<feature type="region of interest" description="Disordered" evidence="1">
    <location>
        <begin position="20"/>
        <end position="48"/>
    </location>
</feature>
<feature type="compositionally biased region" description="Polar residues" evidence="1">
    <location>
        <begin position="459"/>
        <end position="477"/>
    </location>
</feature>
<feature type="region of interest" description="Disordered" evidence="1">
    <location>
        <begin position="338"/>
        <end position="479"/>
    </location>
</feature>
<evidence type="ECO:0000313" key="2">
    <source>
        <dbReference type="EMBL" id="GMG56140.1"/>
    </source>
</evidence>
<reference evidence="2" key="1">
    <citation type="submission" date="2023-04" db="EMBL/GenBank/DDBJ databases">
        <title>Ambrosiozyma monospora NBRC 1965.</title>
        <authorList>
            <person name="Ichikawa N."/>
            <person name="Sato H."/>
            <person name="Tonouchi N."/>
        </authorList>
    </citation>
    <scope>NUCLEOTIDE SEQUENCE</scope>
    <source>
        <strain evidence="2">NBRC 1965</strain>
    </source>
</reference>
<accession>A0A9W6Z4N5</accession>
<gene>
    <name evidence="2" type="ORF">Amon01_000820700</name>
</gene>
<sequence length="619" mass="66088">MNKHIIIKRSPQVKLLFSNQSGASAADHQSQTSSSDDQQNPTSTTTGFNFIPVWLPEFTQDDETVYHNQSLNIYTKSLPLLSADQLIEDNNNNTLFEIPDSTKFNGVDTLPITLLPGEHGHPDHSDRVDNVGGVGQVRGQQPLGSKQVGVPLIDVISPGVQSFPPLAGVSGYGGGGSSFNYGPRSNLGGFSLAQAQNNRQHQPPKMNDLKQFYMEPTDMMSWEQYNFSFKFCIEMCLDALCKSSKQLFVAHLNMISRMVVGYQVIAKMEKPELIALSSGNGNDGANVGAPIIDYDEDALDKVRLILRKITSALAQFTINGYLHLSAAADSPNYLGSLGQSGNDGKGKGAAAGSRSGLSRKAKQQHSYKEKDLVSVGGSASSSSCDDGEVTDFGADGGSDSDVDSDYSDSDSDFDEEDDEDNISIPSTSAGPGSNAGVGAKPTTPKLVLNDGSGPIKSTAGPTPTKARSTFNNHNKQNSLDDEHEAYLKQARKNATKLLNRAQDLFSQFAKMSIAKGEDPKLLPLCYPRFFKNRFQGGNFKNQFIDCSDGHNGGFSGGWNSGSGSGSGSGYSAGGSSVGGSGYGYGYGFGGAKQQSDAFMDDSSNNSMRLLLDDSLYDRP</sequence>
<evidence type="ECO:0000313" key="3">
    <source>
        <dbReference type="Proteomes" id="UP001165063"/>
    </source>
</evidence>